<evidence type="ECO:0000313" key="15">
    <source>
        <dbReference type="Proteomes" id="UP000799764"/>
    </source>
</evidence>
<name>A0A9P4PFM2_9PLEO</name>
<gene>
    <name evidence="14" type="ORF">P171DRAFT_365205</name>
</gene>
<proteinExistence type="inferred from homology"/>
<evidence type="ECO:0000256" key="3">
    <source>
        <dbReference type="ARBA" id="ARBA00022512"/>
    </source>
</evidence>
<dbReference type="Proteomes" id="UP000799764">
    <property type="component" value="Unassembled WGS sequence"/>
</dbReference>
<feature type="compositionally biased region" description="Low complexity" evidence="13">
    <location>
        <begin position="119"/>
        <end position="180"/>
    </location>
</feature>
<comment type="function">
    <text evidence="8">Beta-glucosidases are one of a number of cellulolytic enzymes involved in the degradation of cellulosic biomass. Catalyzes the last step releasing glucose from the inhibitory cellobiose.</text>
</comment>
<dbReference type="GO" id="GO:0009986">
    <property type="term" value="C:cell surface"/>
    <property type="evidence" value="ECO:0007669"/>
    <property type="project" value="TreeGrafter"/>
</dbReference>
<evidence type="ECO:0000256" key="7">
    <source>
        <dbReference type="ARBA" id="ARBA00023295"/>
    </source>
</evidence>
<keyword evidence="7" id="KW-0326">Glycosidase</keyword>
<dbReference type="Gene3D" id="3.20.20.80">
    <property type="entry name" value="Glycosidases"/>
    <property type="match status" value="2"/>
</dbReference>
<dbReference type="GO" id="GO:0009277">
    <property type="term" value="C:fungal-type cell wall"/>
    <property type="evidence" value="ECO:0007669"/>
    <property type="project" value="TreeGrafter"/>
</dbReference>
<dbReference type="InterPro" id="IPR050732">
    <property type="entry name" value="Beta-glucan_modifiers"/>
</dbReference>
<reference evidence="14" key="1">
    <citation type="journal article" date="2020" name="Stud. Mycol.">
        <title>101 Dothideomycetes genomes: a test case for predicting lifestyles and emergence of pathogens.</title>
        <authorList>
            <person name="Haridas S."/>
            <person name="Albert R."/>
            <person name="Binder M."/>
            <person name="Bloem J."/>
            <person name="Labutti K."/>
            <person name="Salamov A."/>
            <person name="Andreopoulos B."/>
            <person name="Baker S."/>
            <person name="Barry K."/>
            <person name="Bills G."/>
            <person name="Bluhm B."/>
            <person name="Cannon C."/>
            <person name="Castanera R."/>
            <person name="Culley D."/>
            <person name="Daum C."/>
            <person name="Ezra D."/>
            <person name="Gonzalez J."/>
            <person name="Henrissat B."/>
            <person name="Kuo A."/>
            <person name="Liang C."/>
            <person name="Lipzen A."/>
            <person name="Lutzoni F."/>
            <person name="Magnuson J."/>
            <person name="Mondo S."/>
            <person name="Nolan M."/>
            <person name="Ohm R."/>
            <person name="Pangilinan J."/>
            <person name="Park H.-J."/>
            <person name="Ramirez L."/>
            <person name="Alfaro M."/>
            <person name="Sun H."/>
            <person name="Tritt A."/>
            <person name="Yoshinaga Y."/>
            <person name="Zwiers L.-H."/>
            <person name="Turgeon B."/>
            <person name="Goodwin S."/>
            <person name="Spatafora J."/>
            <person name="Crous P."/>
            <person name="Grigoriev I."/>
        </authorList>
    </citation>
    <scope>NUCLEOTIDE SEQUENCE</scope>
    <source>
        <strain evidence="14">CBS 690.94</strain>
    </source>
</reference>
<sequence length="487" mass="49789">TPAPLPSTSEKPVVPAPVPSTSEKPVVPAPVPSTSEKPVVPAPAPETSTSCTEEEHPSSAAYKPAPLPSTSEKPVVPAPTSTSCTEEEHPSSAAYTPAPLPSTSEKPVVPAPVPSTSEKPVVPSSAYVPAAPSSPAASIPVAPSSPAASVPVAPSSPAASVPVAPSSSPAPYIPAKPSSSHVAPPAKPSSYHAAPPASTSQAAPKPKPSAPSYGTGSWNKPNGKKWAITYTPYTKGGDCKPELEVQTDIAKIADLGYVAIRVYSTDCGVFENVIPATLKYGIQVIYGIFLDAATAPGSDGANEQLQDIIDNAPKDTASMLIVGNEYISGHGGDAGSLASYVAAVKTKWVAAGFTAPVTTTETVAAWEQYGSALCDVIDIFAAQVQPYFDGGKTASEAGDFAISQLEQAAKICPEAAAKGKFISEIGWPAGGSPNGAAVPGKAEQKEAMQSIIEKVGDHACIFSYQNDNWKNPGAYNVEQYFGCADNL</sequence>
<evidence type="ECO:0000256" key="1">
    <source>
        <dbReference type="ARBA" id="ARBA00004191"/>
    </source>
</evidence>
<organism evidence="14 15">
    <name type="scientific">Karstenula rhodostoma CBS 690.94</name>
    <dbReference type="NCBI Taxonomy" id="1392251"/>
    <lineage>
        <taxon>Eukaryota</taxon>
        <taxon>Fungi</taxon>
        <taxon>Dikarya</taxon>
        <taxon>Ascomycota</taxon>
        <taxon>Pezizomycotina</taxon>
        <taxon>Dothideomycetes</taxon>
        <taxon>Pleosporomycetidae</taxon>
        <taxon>Pleosporales</taxon>
        <taxon>Massarineae</taxon>
        <taxon>Didymosphaeriaceae</taxon>
        <taxon>Karstenula</taxon>
    </lineage>
</organism>
<keyword evidence="4" id="KW-0964">Secreted</keyword>
<comment type="subcellular location">
    <subcellularLocation>
        <location evidence="1">Secreted</location>
        <location evidence="1">Cell wall</location>
    </subcellularLocation>
</comment>
<evidence type="ECO:0000256" key="13">
    <source>
        <dbReference type="SAM" id="MobiDB-lite"/>
    </source>
</evidence>
<keyword evidence="3" id="KW-0134">Cell wall</keyword>
<comment type="caution">
    <text evidence="14">The sequence shown here is derived from an EMBL/GenBank/DDBJ whole genome shotgun (WGS) entry which is preliminary data.</text>
</comment>
<feature type="compositionally biased region" description="Polar residues" evidence="13">
    <location>
        <begin position="1"/>
        <end position="10"/>
    </location>
</feature>
<dbReference type="OrthoDB" id="4082933at2759"/>
<dbReference type="GO" id="GO:0005576">
    <property type="term" value="C:extracellular region"/>
    <property type="evidence" value="ECO:0007669"/>
    <property type="project" value="TreeGrafter"/>
</dbReference>
<dbReference type="AlphaFoldDB" id="A0A9P4PFM2"/>
<accession>A0A9P4PFM2</accession>
<dbReference type="PANTHER" id="PTHR16631">
    <property type="entry name" value="GLUCAN 1,3-BETA-GLUCOSIDASE"/>
    <property type="match status" value="1"/>
</dbReference>
<evidence type="ECO:0000256" key="8">
    <source>
        <dbReference type="ARBA" id="ARBA00024983"/>
    </source>
</evidence>
<dbReference type="InterPro" id="IPR017853">
    <property type="entry name" value="GH"/>
</dbReference>
<evidence type="ECO:0000313" key="14">
    <source>
        <dbReference type="EMBL" id="KAF2442046.1"/>
    </source>
</evidence>
<evidence type="ECO:0000256" key="5">
    <source>
        <dbReference type="ARBA" id="ARBA00022729"/>
    </source>
</evidence>
<comment type="similarity">
    <text evidence="2">Belongs to the glycosyl hydrolase 17 family.</text>
</comment>
<evidence type="ECO:0000256" key="4">
    <source>
        <dbReference type="ARBA" id="ARBA00022525"/>
    </source>
</evidence>
<protein>
    <recommendedName>
        <fullName evidence="9">Probable beta-glucosidase btgE</fullName>
    </recommendedName>
    <alternativeName>
        <fullName evidence="10">Beta-D-glucoside glucohydrolase btgE</fullName>
    </alternativeName>
    <alternativeName>
        <fullName evidence="12">Cellobiase btgE</fullName>
    </alternativeName>
    <alternativeName>
        <fullName evidence="11">Gentiobiase btgE</fullName>
    </alternativeName>
</protein>
<evidence type="ECO:0000256" key="12">
    <source>
        <dbReference type="ARBA" id="ARBA00042762"/>
    </source>
</evidence>
<dbReference type="GO" id="GO:0071555">
    <property type="term" value="P:cell wall organization"/>
    <property type="evidence" value="ECO:0007669"/>
    <property type="project" value="TreeGrafter"/>
</dbReference>
<dbReference type="GO" id="GO:0042973">
    <property type="term" value="F:glucan endo-1,3-beta-D-glucosidase activity"/>
    <property type="evidence" value="ECO:0007669"/>
    <property type="project" value="TreeGrafter"/>
</dbReference>
<evidence type="ECO:0000256" key="9">
    <source>
        <dbReference type="ARBA" id="ARBA00039284"/>
    </source>
</evidence>
<evidence type="ECO:0000256" key="11">
    <source>
        <dbReference type="ARBA" id="ARBA00041516"/>
    </source>
</evidence>
<evidence type="ECO:0000256" key="6">
    <source>
        <dbReference type="ARBA" id="ARBA00022801"/>
    </source>
</evidence>
<dbReference type="PANTHER" id="PTHR16631:SF24">
    <property type="entry name" value="FAMILY 17 GLUCOSIDASE SCW11-RELATED"/>
    <property type="match status" value="1"/>
</dbReference>
<evidence type="ECO:0000256" key="2">
    <source>
        <dbReference type="ARBA" id="ARBA00008773"/>
    </source>
</evidence>
<keyword evidence="6 14" id="KW-0378">Hydrolase</keyword>
<feature type="non-terminal residue" evidence="14">
    <location>
        <position position="1"/>
    </location>
</feature>
<dbReference type="SUPFAM" id="SSF51445">
    <property type="entry name" value="(Trans)glycosidases"/>
    <property type="match status" value="1"/>
</dbReference>
<evidence type="ECO:0000256" key="10">
    <source>
        <dbReference type="ARBA" id="ARBA00041495"/>
    </source>
</evidence>
<feature type="compositionally biased region" description="Low complexity" evidence="13">
    <location>
        <begin position="193"/>
        <end position="204"/>
    </location>
</feature>
<keyword evidence="15" id="KW-1185">Reference proteome</keyword>
<dbReference type="EMBL" id="MU001504">
    <property type="protein sequence ID" value="KAF2442046.1"/>
    <property type="molecule type" value="Genomic_DNA"/>
</dbReference>
<feature type="region of interest" description="Disordered" evidence="13">
    <location>
        <begin position="1"/>
        <end position="218"/>
    </location>
</feature>
<keyword evidence="5" id="KW-0732">Signal</keyword>